<dbReference type="InterPro" id="IPR011856">
    <property type="entry name" value="tRNA_endonuc-like_dom_sf"/>
</dbReference>
<dbReference type="EMBL" id="FBYC01000004">
    <property type="protein sequence ID" value="CUX81444.1"/>
    <property type="molecule type" value="Genomic_DNA"/>
</dbReference>
<organism evidence="2 3">
    <name type="scientific">Roseibaca calidilacus</name>
    <dbReference type="NCBI Taxonomy" id="1666912"/>
    <lineage>
        <taxon>Bacteria</taxon>
        <taxon>Pseudomonadati</taxon>
        <taxon>Pseudomonadota</taxon>
        <taxon>Alphaproteobacteria</taxon>
        <taxon>Rhodobacterales</taxon>
        <taxon>Paracoccaceae</taxon>
        <taxon>Roseinatronobacter</taxon>
    </lineage>
</organism>
<proteinExistence type="predicted"/>
<dbReference type="STRING" id="1666912.Ga0058931_1767"/>
<dbReference type="OrthoDB" id="7740340at2"/>
<sequence length="204" mass="22216">MPLHNTHQLTLPLIHTRNPIQPSADRTDLAASLGNSFMTLNRFPNLSSADVCRHAPEIGNAGEALVSSWAARRGLHPVTAPAGAQFDHIFTVGQHLIRLQTKTTVGPGRDGKYHFRMTRGNSGDPNGTCRYGADAFDIAALVFLDLGVVYFTAERKVSHKFSPDEANLIAHAELECFYDCLLTLGIISQCQFEELTADDLPACG</sequence>
<protein>
    <recommendedName>
        <fullName evidence="5">PD(D/E)XK endonuclease domain-containing protein</fullName>
    </recommendedName>
</protein>
<dbReference type="Gene3D" id="3.40.1350.10">
    <property type="match status" value="1"/>
</dbReference>
<dbReference type="EMBL" id="LJSG01000002">
    <property type="protein sequence ID" value="KPP95947.1"/>
    <property type="molecule type" value="Genomic_DNA"/>
</dbReference>
<dbReference type="GO" id="GO:0003676">
    <property type="term" value="F:nucleic acid binding"/>
    <property type="evidence" value="ECO:0007669"/>
    <property type="project" value="InterPro"/>
</dbReference>
<name>A0A0P7X619_9RHOB</name>
<evidence type="ECO:0000313" key="1">
    <source>
        <dbReference type="EMBL" id="CUX81444.1"/>
    </source>
</evidence>
<dbReference type="Proteomes" id="UP000050413">
    <property type="component" value="Unassembled WGS sequence"/>
</dbReference>
<reference evidence="1 4" key="2">
    <citation type="submission" date="2016-01" db="EMBL/GenBank/DDBJ databases">
        <authorList>
            <person name="Varghese N."/>
        </authorList>
    </citation>
    <scope>NUCLEOTIDE SEQUENCE [LARGE SCALE GENOMIC DNA]</scope>
    <source>
        <strain evidence="1 4">HL-91</strain>
    </source>
</reference>
<gene>
    <name evidence="1" type="ORF">Ga0058931_1767</name>
    <name evidence="2" type="ORF">HLUCCA05_04535</name>
</gene>
<dbReference type="Proteomes" id="UP000182045">
    <property type="component" value="Unassembled WGS sequence"/>
</dbReference>
<reference evidence="2 3" key="1">
    <citation type="submission" date="2015-09" db="EMBL/GenBank/DDBJ databases">
        <title>Identification and resolution of microdiversity through metagenomic sequencing of parallel consortia.</title>
        <authorList>
            <person name="Nelson W.C."/>
            <person name="Romine M.F."/>
            <person name="Lindemann S.R."/>
        </authorList>
    </citation>
    <scope>NUCLEOTIDE SEQUENCE [LARGE SCALE GENOMIC DNA]</scope>
    <source>
        <strain evidence="2">HL-91</strain>
    </source>
</reference>
<dbReference type="AlphaFoldDB" id="A0A0P7X619"/>
<evidence type="ECO:0000313" key="2">
    <source>
        <dbReference type="EMBL" id="KPP95947.1"/>
    </source>
</evidence>
<dbReference type="RefSeq" id="WP_072246003.1">
    <property type="nucleotide sequence ID" value="NZ_FBYC01000004.1"/>
</dbReference>
<evidence type="ECO:0000313" key="4">
    <source>
        <dbReference type="Proteomes" id="UP000182045"/>
    </source>
</evidence>
<comment type="caution">
    <text evidence="2">The sequence shown here is derived from an EMBL/GenBank/DDBJ whole genome shotgun (WGS) entry which is preliminary data.</text>
</comment>
<accession>A0A0P7X619</accession>
<evidence type="ECO:0000313" key="3">
    <source>
        <dbReference type="Proteomes" id="UP000050413"/>
    </source>
</evidence>
<evidence type="ECO:0008006" key="5">
    <source>
        <dbReference type="Google" id="ProtNLM"/>
    </source>
</evidence>
<keyword evidence="4" id="KW-1185">Reference proteome</keyword>